<dbReference type="SUPFAM" id="SSF55729">
    <property type="entry name" value="Acyl-CoA N-acyltransferases (Nat)"/>
    <property type="match status" value="1"/>
</dbReference>
<evidence type="ECO:0008006" key="3">
    <source>
        <dbReference type="Google" id="ProtNLM"/>
    </source>
</evidence>
<keyword evidence="2" id="KW-1185">Reference proteome</keyword>
<dbReference type="InterPro" id="IPR016181">
    <property type="entry name" value="Acyl_CoA_acyltransferase"/>
</dbReference>
<organism evidence="1 2">
    <name type="scientific">Chitinophaga pollutisoli</name>
    <dbReference type="NCBI Taxonomy" id="3133966"/>
    <lineage>
        <taxon>Bacteria</taxon>
        <taxon>Pseudomonadati</taxon>
        <taxon>Bacteroidota</taxon>
        <taxon>Chitinophagia</taxon>
        <taxon>Chitinophagales</taxon>
        <taxon>Chitinophagaceae</taxon>
        <taxon>Chitinophaga</taxon>
    </lineage>
</organism>
<evidence type="ECO:0000313" key="2">
    <source>
        <dbReference type="Proteomes" id="UP001485459"/>
    </source>
</evidence>
<reference evidence="2" key="1">
    <citation type="submission" date="2024-03" db="EMBL/GenBank/DDBJ databases">
        <title>Chitinophaga horti sp. nov., isolated from garden soil.</title>
        <authorList>
            <person name="Lee D.S."/>
            <person name="Han D.M."/>
            <person name="Baek J.H."/>
            <person name="Choi D.G."/>
            <person name="Jeon J.H."/>
            <person name="Jeon C.O."/>
        </authorList>
    </citation>
    <scope>NUCLEOTIDE SEQUENCE [LARGE SCALE GENOMIC DNA]</scope>
    <source>
        <strain evidence="2">GPA1</strain>
    </source>
</reference>
<gene>
    <name evidence="1" type="ORF">WJU16_25345</name>
</gene>
<name>A0ABZ2YNE7_9BACT</name>
<dbReference type="Gene3D" id="3.40.630.30">
    <property type="match status" value="1"/>
</dbReference>
<proteinExistence type="predicted"/>
<dbReference type="Proteomes" id="UP001485459">
    <property type="component" value="Chromosome"/>
</dbReference>
<accession>A0ABZ2YNE7</accession>
<dbReference type="EMBL" id="CP149822">
    <property type="protein sequence ID" value="WZN41293.1"/>
    <property type="molecule type" value="Genomic_DNA"/>
</dbReference>
<dbReference type="RefSeq" id="WP_341836148.1">
    <property type="nucleotide sequence ID" value="NZ_CP149822.1"/>
</dbReference>
<evidence type="ECO:0000313" key="1">
    <source>
        <dbReference type="EMBL" id="WZN41293.1"/>
    </source>
</evidence>
<protein>
    <recommendedName>
        <fullName evidence="3">Acetyltransferase (GNAT) domain-containing protein</fullName>
    </recommendedName>
</protein>
<sequence>MAFNTQPVLENETVQLRPLQESDYPALYAIASDPKIWEQHPNKDRWQEPVFRKFLKAPWKAGALLPSSGKKRAG</sequence>